<reference evidence="5 6" key="1">
    <citation type="submission" date="2021-05" db="EMBL/GenBank/DDBJ databases">
        <title>The draft genome of Geobacter chapellei DSM 13688.</title>
        <authorList>
            <person name="Xu Z."/>
            <person name="Masuda Y."/>
            <person name="Itoh H."/>
            <person name="Senoo K."/>
        </authorList>
    </citation>
    <scope>NUCLEOTIDE SEQUENCE [LARGE SCALE GENOMIC DNA]</scope>
    <source>
        <strain evidence="5 6">DSM 13688</strain>
    </source>
</reference>
<dbReference type="NCBIfam" id="TIGR01509">
    <property type="entry name" value="HAD-SF-IA-v3"/>
    <property type="match status" value="1"/>
</dbReference>
<dbReference type="InterPro" id="IPR023198">
    <property type="entry name" value="PGP-like_dom2"/>
</dbReference>
<comment type="similarity">
    <text evidence="2">Belongs to the HAD-like hydrolase superfamily. CbbY/CbbZ/Gph/YieH family.</text>
</comment>
<dbReference type="Proteomes" id="UP000784128">
    <property type="component" value="Unassembled WGS sequence"/>
</dbReference>
<protein>
    <submittedName>
        <fullName evidence="5">HAD family phosphatase</fullName>
    </submittedName>
</protein>
<gene>
    <name evidence="5" type="ORF">KJB30_14630</name>
</gene>
<evidence type="ECO:0000256" key="4">
    <source>
        <dbReference type="ARBA" id="ARBA00022842"/>
    </source>
</evidence>
<dbReference type="PANTHER" id="PTHR46193:SF21">
    <property type="entry name" value="SLL1138 PROTEIN"/>
    <property type="match status" value="1"/>
</dbReference>
<evidence type="ECO:0000313" key="5">
    <source>
        <dbReference type="EMBL" id="MBT1073026.1"/>
    </source>
</evidence>
<dbReference type="InterPro" id="IPR023214">
    <property type="entry name" value="HAD_sf"/>
</dbReference>
<dbReference type="InterPro" id="IPR006439">
    <property type="entry name" value="HAD-SF_hydro_IA"/>
</dbReference>
<sequence length="226" mass="24729">MVNLSGIQTEAVIFDFDGVIVDTEPLHYKAFQQILEPLGLGFSWEKYVETYMGFDDRDAFVEAFTSRGMPLNHEKLTALIAQKAMFFLEIIRTGITAYPGVVELIKELKKKNVPLAICSGALLSDITPILSTLGISDCFDIIVTADDVEKSKPDPECYKLAFSKLSHHTDAAITLSNTFAIEDTPAGITAASRAGLKVIAVTNSYSPEHLTDASHIFNSLEKLLPA</sequence>
<dbReference type="InterPro" id="IPR036412">
    <property type="entry name" value="HAD-like_sf"/>
</dbReference>
<dbReference type="Gene3D" id="1.10.150.240">
    <property type="entry name" value="Putative phosphatase, domain 2"/>
    <property type="match status" value="1"/>
</dbReference>
<name>A0ABS5UBJ8_9BACT</name>
<dbReference type="SFLD" id="SFLDS00003">
    <property type="entry name" value="Haloacid_Dehalogenase"/>
    <property type="match status" value="1"/>
</dbReference>
<dbReference type="RefSeq" id="WP_214300633.1">
    <property type="nucleotide sequence ID" value="NZ_JAHDYS010000015.1"/>
</dbReference>
<accession>A0ABS5UBJ8</accession>
<evidence type="ECO:0000313" key="6">
    <source>
        <dbReference type="Proteomes" id="UP000784128"/>
    </source>
</evidence>
<dbReference type="PRINTS" id="PR00413">
    <property type="entry name" value="HADHALOGNASE"/>
</dbReference>
<dbReference type="SFLD" id="SFLDG01135">
    <property type="entry name" value="C1.5.6:_HAD__Beta-PGM__Phospha"/>
    <property type="match status" value="1"/>
</dbReference>
<dbReference type="Pfam" id="PF13419">
    <property type="entry name" value="HAD_2"/>
    <property type="match status" value="1"/>
</dbReference>
<evidence type="ECO:0000256" key="2">
    <source>
        <dbReference type="ARBA" id="ARBA00006171"/>
    </source>
</evidence>
<organism evidence="5 6">
    <name type="scientific">Pelotalea chapellei</name>
    <dbReference type="NCBI Taxonomy" id="44671"/>
    <lineage>
        <taxon>Bacteria</taxon>
        <taxon>Pseudomonadati</taxon>
        <taxon>Thermodesulfobacteriota</taxon>
        <taxon>Desulfuromonadia</taxon>
        <taxon>Geobacterales</taxon>
        <taxon>Geobacteraceae</taxon>
        <taxon>Pelotalea</taxon>
    </lineage>
</organism>
<evidence type="ECO:0000256" key="3">
    <source>
        <dbReference type="ARBA" id="ARBA00022723"/>
    </source>
</evidence>
<comment type="caution">
    <text evidence="5">The sequence shown here is derived from an EMBL/GenBank/DDBJ whole genome shotgun (WGS) entry which is preliminary data.</text>
</comment>
<dbReference type="EMBL" id="JAHDYS010000015">
    <property type="protein sequence ID" value="MBT1073026.1"/>
    <property type="molecule type" value="Genomic_DNA"/>
</dbReference>
<comment type="cofactor">
    <cofactor evidence="1">
        <name>Mg(2+)</name>
        <dbReference type="ChEBI" id="CHEBI:18420"/>
    </cofactor>
</comment>
<evidence type="ECO:0000256" key="1">
    <source>
        <dbReference type="ARBA" id="ARBA00001946"/>
    </source>
</evidence>
<keyword evidence="4" id="KW-0460">Magnesium</keyword>
<keyword evidence="6" id="KW-1185">Reference proteome</keyword>
<proteinExistence type="inferred from homology"/>
<dbReference type="SUPFAM" id="SSF56784">
    <property type="entry name" value="HAD-like"/>
    <property type="match status" value="1"/>
</dbReference>
<dbReference type="InterPro" id="IPR051600">
    <property type="entry name" value="Beta-PGM-like"/>
</dbReference>
<keyword evidence="3" id="KW-0479">Metal-binding</keyword>
<dbReference type="InterPro" id="IPR041492">
    <property type="entry name" value="HAD_2"/>
</dbReference>
<dbReference type="Gene3D" id="3.40.50.1000">
    <property type="entry name" value="HAD superfamily/HAD-like"/>
    <property type="match status" value="1"/>
</dbReference>
<dbReference type="PANTHER" id="PTHR46193">
    <property type="entry name" value="6-PHOSPHOGLUCONATE PHOSPHATASE"/>
    <property type="match status" value="1"/>
</dbReference>
<dbReference type="SFLD" id="SFLDG01129">
    <property type="entry name" value="C1.5:_HAD__Beta-PGM__Phosphata"/>
    <property type="match status" value="1"/>
</dbReference>